<dbReference type="AlphaFoldDB" id="A0A6N2NBQ1"/>
<accession>A0A6N2NBQ1</accession>
<name>A0A6N2NBQ1_SALVM</name>
<reference evidence="1" key="1">
    <citation type="submission" date="2019-03" db="EMBL/GenBank/DDBJ databases">
        <authorList>
            <person name="Mank J."/>
            <person name="Almeida P."/>
        </authorList>
    </citation>
    <scope>NUCLEOTIDE SEQUENCE</scope>
    <source>
        <strain evidence="1">78183</strain>
    </source>
</reference>
<proteinExistence type="predicted"/>
<gene>
    <name evidence="1" type="ORF">SVIM_LOCUS493541</name>
</gene>
<protein>
    <submittedName>
        <fullName evidence="1">Uncharacterized protein</fullName>
    </submittedName>
</protein>
<evidence type="ECO:0000313" key="1">
    <source>
        <dbReference type="EMBL" id="VFU64398.1"/>
    </source>
</evidence>
<sequence length="66" mass="7319">MLCCPLHIFDTVIFAPSSPAPSLSFSTAEQIKANKQYTLSRSPILASRLKGLVSLCFFLGSFCYYH</sequence>
<organism evidence="1">
    <name type="scientific">Salix viminalis</name>
    <name type="common">Common osier</name>
    <name type="synonym">Basket willow</name>
    <dbReference type="NCBI Taxonomy" id="40686"/>
    <lineage>
        <taxon>Eukaryota</taxon>
        <taxon>Viridiplantae</taxon>
        <taxon>Streptophyta</taxon>
        <taxon>Embryophyta</taxon>
        <taxon>Tracheophyta</taxon>
        <taxon>Spermatophyta</taxon>
        <taxon>Magnoliopsida</taxon>
        <taxon>eudicotyledons</taxon>
        <taxon>Gunneridae</taxon>
        <taxon>Pentapetalae</taxon>
        <taxon>rosids</taxon>
        <taxon>fabids</taxon>
        <taxon>Malpighiales</taxon>
        <taxon>Salicaceae</taxon>
        <taxon>Saliceae</taxon>
        <taxon>Salix</taxon>
    </lineage>
</organism>
<dbReference type="EMBL" id="CAADRP010002262">
    <property type="protein sequence ID" value="VFU64398.1"/>
    <property type="molecule type" value="Genomic_DNA"/>
</dbReference>